<evidence type="ECO:0000313" key="3">
    <source>
        <dbReference type="EMBL" id="RJX75235.1"/>
    </source>
</evidence>
<protein>
    <submittedName>
        <fullName evidence="3">WYL domain-containing protein</fullName>
    </submittedName>
</protein>
<accession>A0A3A6QR43</accession>
<dbReference type="OrthoDB" id="8595817at2"/>
<evidence type="ECO:0000313" key="4">
    <source>
        <dbReference type="Proteomes" id="UP000273252"/>
    </source>
</evidence>
<dbReference type="PROSITE" id="PS52050">
    <property type="entry name" value="WYL"/>
    <property type="match status" value="1"/>
</dbReference>
<feature type="domain" description="WCX" evidence="2">
    <location>
        <begin position="247"/>
        <end position="319"/>
    </location>
</feature>
<reference evidence="3 4" key="1">
    <citation type="submission" date="2018-08" db="EMBL/GenBank/DDBJ databases">
        <title>Vibrio isolated from the Eastern China Marginal Seas.</title>
        <authorList>
            <person name="Li Y."/>
        </authorList>
    </citation>
    <scope>NUCLEOTIDE SEQUENCE [LARGE SCALE GENOMIC DNA]</scope>
    <source>
        <strain evidence="3 4">BEI233</strain>
    </source>
</reference>
<evidence type="ECO:0000259" key="1">
    <source>
        <dbReference type="Pfam" id="PF13280"/>
    </source>
</evidence>
<dbReference type="PANTHER" id="PTHR34580:SF1">
    <property type="entry name" value="PROTEIN PAFC"/>
    <property type="match status" value="1"/>
</dbReference>
<feature type="domain" description="WYL" evidence="1">
    <location>
        <begin position="146"/>
        <end position="214"/>
    </location>
</feature>
<keyword evidence="4" id="KW-1185">Reference proteome</keyword>
<dbReference type="InterPro" id="IPR057727">
    <property type="entry name" value="WCX_dom"/>
</dbReference>
<sequence>MKSFENKRAVLAKVPTKGKITAQKIQEKLEVEGKKLSLRSVQRILNSLAQYGVEPDTGKPIGWTREQGLDLGLTKMDLSTAITLNLAEKYLEQAFPPALFRNLESHFNGARYYLRYENKTPQGLWPSKVYVHQKGMPLLSSKLDVETINTIYKAVLKEKCIRLVYRSMSSDKERRVMFHPYGIVVRSERNYLVGKFDGYSDVRQLSFNRVISAESSYFPAMIDEDFSLEKYVQQGEMGVTRSLDKLVIKLWVTPVFAKILDETPLCEDQLIEPKDDDFVVHARVDDTDELRHWLLSVCNHATVLEPLALREEIKETLRDSLSWYED</sequence>
<comment type="caution">
    <text evidence="3">The sequence shown here is derived from an EMBL/GenBank/DDBJ whole genome shotgun (WGS) entry which is preliminary data.</text>
</comment>
<gene>
    <name evidence="3" type="ORF">DZ860_00680</name>
</gene>
<dbReference type="Pfam" id="PF13280">
    <property type="entry name" value="WYL"/>
    <property type="match status" value="1"/>
</dbReference>
<organism evidence="3 4">
    <name type="scientific">Vibrio sinensis</name>
    <dbReference type="NCBI Taxonomy" id="2302434"/>
    <lineage>
        <taxon>Bacteria</taxon>
        <taxon>Pseudomonadati</taxon>
        <taxon>Pseudomonadota</taxon>
        <taxon>Gammaproteobacteria</taxon>
        <taxon>Vibrionales</taxon>
        <taxon>Vibrionaceae</taxon>
        <taxon>Vibrio</taxon>
    </lineage>
</organism>
<dbReference type="Pfam" id="PF25583">
    <property type="entry name" value="WCX"/>
    <property type="match status" value="1"/>
</dbReference>
<dbReference type="RefSeq" id="WP_120028991.1">
    <property type="nucleotide sequence ID" value="NZ_QVMU01000001.1"/>
</dbReference>
<proteinExistence type="predicted"/>
<dbReference type="EMBL" id="QVMU01000001">
    <property type="protein sequence ID" value="RJX75235.1"/>
    <property type="molecule type" value="Genomic_DNA"/>
</dbReference>
<dbReference type="Proteomes" id="UP000273252">
    <property type="component" value="Unassembled WGS sequence"/>
</dbReference>
<dbReference type="AlphaFoldDB" id="A0A3A6QR43"/>
<dbReference type="PANTHER" id="PTHR34580">
    <property type="match status" value="1"/>
</dbReference>
<name>A0A3A6QR43_9VIBR</name>
<evidence type="ECO:0000259" key="2">
    <source>
        <dbReference type="Pfam" id="PF25583"/>
    </source>
</evidence>
<dbReference type="InterPro" id="IPR051534">
    <property type="entry name" value="CBASS_pafABC_assoc_protein"/>
</dbReference>
<dbReference type="InterPro" id="IPR026881">
    <property type="entry name" value="WYL_dom"/>
</dbReference>